<feature type="domain" description="FHA" evidence="3">
    <location>
        <begin position="73"/>
        <end position="126"/>
    </location>
</feature>
<organism evidence="4 5">
    <name type="scientific">Allonocardiopsis opalescens</name>
    <dbReference type="NCBI Taxonomy" id="1144618"/>
    <lineage>
        <taxon>Bacteria</taxon>
        <taxon>Bacillati</taxon>
        <taxon>Actinomycetota</taxon>
        <taxon>Actinomycetes</taxon>
        <taxon>Streptosporangiales</taxon>
        <taxon>Allonocardiopsis</taxon>
    </lineage>
</organism>
<proteinExistence type="predicted"/>
<dbReference type="PROSITE" id="PS50006">
    <property type="entry name" value="FHA_DOMAIN"/>
    <property type="match status" value="1"/>
</dbReference>
<evidence type="ECO:0000259" key="3">
    <source>
        <dbReference type="PROSITE" id="PS50006"/>
    </source>
</evidence>
<dbReference type="InterPro" id="IPR008984">
    <property type="entry name" value="SMAD_FHA_dom_sf"/>
</dbReference>
<dbReference type="Gene3D" id="2.60.200.20">
    <property type="match status" value="1"/>
</dbReference>
<dbReference type="CDD" id="cd00060">
    <property type="entry name" value="FHA"/>
    <property type="match status" value="1"/>
</dbReference>
<dbReference type="InterPro" id="IPR000253">
    <property type="entry name" value="FHA_dom"/>
</dbReference>
<protein>
    <submittedName>
        <fullName evidence="4">FHA domain-containing protein</fullName>
    </submittedName>
</protein>
<feature type="region of interest" description="Disordered" evidence="2">
    <location>
        <begin position="1"/>
        <end position="52"/>
    </location>
</feature>
<dbReference type="SMART" id="SM00240">
    <property type="entry name" value="FHA"/>
    <property type="match status" value="1"/>
</dbReference>
<dbReference type="AlphaFoldDB" id="A0A2T0PVI8"/>
<gene>
    <name evidence="4" type="ORF">CLV72_109126</name>
</gene>
<comment type="caution">
    <text evidence="4">The sequence shown here is derived from an EMBL/GenBank/DDBJ whole genome shotgun (WGS) entry which is preliminary data.</text>
</comment>
<dbReference type="SUPFAM" id="SSF49879">
    <property type="entry name" value="SMAD/FHA domain"/>
    <property type="match status" value="1"/>
</dbReference>
<dbReference type="EMBL" id="PVZC01000009">
    <property type="protein sequence ID" value="PRX95517.1"/>
    <property type="molecule type" value="Genomic_DNA"/>
</dbReference>
<evidence type="ECO:0000256" key="1">
    <source>
        <dbReference type="ARBA" id="ARBA00022553"/>
    </source>
</evidence>
<dbReference type="RefSeq" id="WP_106251645.1">
    <property type="nucleotide sequence ID" value="NZ_PVZC01000009.1"/>
</dbReference>
<evidence type="ECO:0000256" key="2">
    <source>
        <dbReference type="SAM" id="MobiDB-lite"/>
    </source>
</evidence>
<sequence length="153" mass="17275">MDHYPDGRHRRRDAFGPEGSSGEETQFFNPFTDDEPEESPAESTQTWSPPPPYDWGLRIISLDQIVEIPSSGLEIGRGAPEFRHMPGMAELAQISRQHARLYWEGRTLFLSDTGSSNGTYVDGRRIQDAEPVEPGQEIRLGLDVDVELVEFED</sequence>
<dbReference type="Pfam" id="PF00498">
    <property type="entry name" value="FHA"/>
    <property type="match status" value="1"/>
</dbReference>
<reference evidence="4 5" key="1">
    <citation type="submission" date="2018-03" db="EMBL/GenBank/DDBJ databases">
        <title>Genomic Encyclopedia of Archaeal and Bacterial Type Strains, Phase II (KMG-II): from individual species to whole genera.</title>
        <authorList>
            <person name="Goeker M."/>
        </authorList>
    </citation>
    <scope>NUCLEOTIDE SEQUENCE [LARGE SCALE GENOMIC DNA]</scope>
    <source>
        <strain evidence="4 5">DSM 45601</strain>
    </source>
</reference>
<dbReference type="Proteomes" id="UP000237846">
    <property type="component" value="Unassembled WGS sequence"/>
</dbReference>
<keyword evidence="5" id="KW-1185">Reference proteome</keyword>
<name>A0A2T0PVI8_9ACTN</name>
<keyword evidence="1" id="KW-0597">Phosphoprotein</keyword>
<evidence type="ECO:0000313" key="5">
    <source>
        <dbReference type="Proteomes" id="UP000237846"/>
    </source>
</evidence>
<evidence type="ECO:0000313" key="4">
    <source>
        <dbReference type="EMBL" id="PRX95517.1"/>
    </source>
</evidence>
<dbReference type="OrthoDB" id="3078176at2"/>
<accession>A0A2T0PVI8</accession>